<organism evidence="1">
    <name type="scientific">Trichuris suis</name>
    <name type="common">pig whipworm</name>
    <dbReference type="NCBI Taxonomy" id="68888"/>
    <lineage>
        <taxon>Eukaryota</taxon>
        <taxon>Metazoa</taxon>
        <taxon>Ecdysozoa</taxon>
        <taxon>Nematoda</taxon>
        <taxon>Enoplea</taxon>
        <taxon>Dorylaimia</taxon>
        <taxon>Trichinellida</taxon>
        <taxon>Trichuridae</taxon>
        <taxon>Trichuris</taxon>
    </lineage>
</organism>
<accession>A0A085MSZ9</accession>
<protein>
    <submittedName>
        <fullName evidence="1">Uncharacterized protein</fullName>
    </submittedName>
</protein>
<dbReference type="AlphaFoldDB" id="A0A085MSZ9"/>
<evidence type="ECO:0000313" key="1">
    <source>
        <dbReference type="EMBL" id="KFD60345.1"/>
    </source>
</evidence>
<dbReference type="EMBL" id="KL367674">
    <property type="protein sequence ID" value="KFD60345.1"/>
    <property type="molecule type" value="Genomic_DNA"/>
</dbReference>
<reference evidence="1" key="1">
    <citation type="journal article" date="2014" name="Nat. Genet.">
        <title>Genome and transcriptome of the porcine whipworm Trichuris suis.</title>
        <authorList>
            <person name="Jex A.R."/>
            <person name="Nejsum P."/>
            <person name="Schwarz E.M."/>
            <person name="Hu L."/>
            <person name="Young N.D."/>
            <person name="Hall R.S."/>
            <person name="Korhonen P.K."/>
            <person name="Liao S."/>
            <person name="Thamsborg S."/>
            <person name="Xia J."/>
            <person name="Xu P."/>
            <person name="Wang S."/>
            <person name="Scheerlinck J.P."/>
            <person name="Hofmann A."/>
            <person name="Sternberg P.W."/>
            <person name="Wang J."/>
            <person name="Gasser R.B."/>
        </authorList>
    </citation>
    <scope>NUCLEOTIDE SEQUENCE [LARGE SCALE GENOMIC DNA]</scope>
    <source>
        <strain evidence="1">DCEP-RM93F</strain>
    </source>
</reference>
<proteinExistence type="predicted"/>
<gene>
    <name evidence="1" type="ORF">M514_27475</name>
</gene>
<name>A0A085MSZ9_9BILA</name>
<dbReference type="Proteomes" id="UP000030758">
    <property type="component" value="Unassembled WGS sequence"/>
</dbReference>
<sequence length="68" mass="7728">MELSECTVCLEDANTVWRSQYQSVDARRNSVAHRRPSLRSTVGMLPALEDGVLSLIADERLFLNFFVI</sequence>